<protein>
    <submittedName>
        <fullName evidence="2">Uncharacterized protein</fullName>
    </submittedName>
</protein>
<feature type="region of interest" description="Disordered" evidence="1">
    <location>
        <begin position="1"/>
        <end position="45"/>
    </location>
</feature>
<dbReference type="EMBL" id="KI913134">
    <property type="protein sequence ID" value="ETV77212.1"/>
    <property type="molecule type" value="Genomic_DNA"/>
</dbReference>
<feature type="compositionally biased region" description="Basic and acidic residues" evidence="1">
    <location>
        <begin position="12"/>
        <end position="21"/>
    </location>
</feature>
<evidence type="ECO:0000313" key="2">
    <source>
        <dbReference type="EMBL" id="ETV77212.1"/>
    </source>
</evidence>
<gene>
    <name evidence="2" type="ORF">H257_09099</name>
</gene>
<organism evidence="2">
    <name type="scientific">Aphanomyces astaci</name>
    <name type="common">Crayfish plague agent</name>
    <dbReference type="NCBI Taxonomy" id="112090"/>
    <lineage>
        <taxon>Eukaryota</taxon>
        <taxon>Sar</taxon>
        <taxon>Stramenopiles</taxon>
        <taxon>Oomycota</taxon>
        <taxon>Saprolegniomycetes</taxon>
        <taxon>Saprolegniales</taxon>
        <taxon>Verrucalvaceae</taxon>
        <taxon>Aphanomyces</taxon>
    </lineage>
</organism>
<dbReference type="VEuPathDB" id="FungiDB:H257_09099"/>
<sequence length="161" mass="17658">MVDQNFAVNRGFRSETMEQGRPKRQKTWSKMRRRVPDGDGNNVFRRAVDTSHNNGVAAGVARQAKHEIQADGRLKFVGNRQGLERCPRGGGDLCALEVAVSDVAHNGFVHAGPTVRTRQDRVHFVEAKMVPTGGVVVRPKEGEAQLRVAGHDNARGRVRGG</sequence>
<accession>W4GC02</accession>
<evidence type="ECO:0000256" key="1">
    <source>
        <dbReference type="SAM" id="MobiDB-lite"/>
    </source>
</evidence>
<feature type="compositionally biased region" description="Basic residues" evidence="1">
    <location>
        <begin position="22"/>
        <end position="33"/>
    </location>
</feature>
<proteinExistence type="predicted"/>
<name>W4GC02_APHAT</name>
<dbReference type="RefSeq" id="XP_009833518.1">
    <property type="nucleotide sequence ID" value="XM_009835216.1"/>
</dbReference>
<dbReference type="AlphaFoldDB" id="W4GC02"/>
<dbReference type="GeneID" id="20811095"/>
<reference evidence="2" key="1">
    <citation type="submission" date="2013-12" db="EMBL/GenBank/DDBJ databases">
        <title>The Genome Sequence of Aphanomyces astaci APO3.</title>
        <authorList>
            <consortium name="The Broad Institute Genomics Platform"/>
            <person name="Russ C."/>
            <person name="Tyler B."/>
            <person name="van West P."/>
            <person name="Dieguez-Uribeondo J."/>
            <person name="Young S.K."/>
            <person name="Zeng Q."/>
            <person name="Gargeya S."/>
            <person name="Fitzgerald M."/>
            <person name="Abouelleil A."/>
            <person name="Alvarado L."/>
            <person name="Chapman S.B."/>
            <person name="Gainer-Dewar J."/>
            <person name="Goldberg J."/>
            <person name="Griggs A."/>
            <person name="Gujja S."/>
            <person name="Hansen M."/>
            <person name="Howarth C."/>
            <person name="Imamovic A."/>
            <person name="Ireland A."/>
            <person name="Larimer J."/>
            <person name="McCowan C."/>
            <person name="Murphy C."/>
            <person name="Pearson M."/>
            <person name="Poon T.W."/>
            <person name="Priest M."/>
            <person name="Roberts A."/>
            <person name="Saif S."/>
            <person name="Shea T."/>
            <person name="Sykes S."/>
            <person name="Wortman J."/>
            <person name="Nusbaum C."/>
            <person name="Birren B."/>
        </authorList>
    </citation>
    <scope>NUCLEOTIDE SEQUENCE [LARGE SCALE GENOMIC DNA]</scope>
    <source>
        <strain evidence="2">APO3</strain>
    </source>
</reference>